<dbReference type="PANTHER" id="PTHR22878:SF68">
    <property type="entry name" value="DYNEIN HEAVY CHAIN 6, AXONEMAL-LIKE"/>
    <property type="match status" value="1"/>
</dbReference>
<reference evidence="3 4" key="1">
    <citation type="journal article" date="2017" name="Int. J. Parasitol.">
        <title>The genome of the protozoan parasite Cystoisospora suis and a reverse vaccinology approach to identify vaccine candidates.</title>
        <authorList>
            <person name="Palmieri N."/>
            <person name="Shrestha A."/>
            <person name="Ruttkowski B."/>
            <person name="Beck T."/>
            <person name="Vogl C."/>
            <person name="Tomley F."/>
            <person name="Blake D.P."/>
            <person name="Joachim A."/>
        </authorList>
    </citation>
    <scope>NUCLEOTIDE SEQUENCE [LARGE SCALE GENOMIC DNA]</scope>
    <source>
        <strain evidence="3 4">Wien I</strain>
    </source>
</reference>
<gene>
    <name evidence="3" type="ORF">CSUI_009200</name>
</gene>
<dbReference type="EMBL" id="MIGC01005393">
    <property type="protein sequence ID" value="PHJ16983.1"/>
    <property type="molecule type" value="Genomic_DNA"/>
</dbReference>
<dbReference type="GO" id="GO:0007018">
    <property type="term" value="P:microtubule-based movement"/>
    <property type="evidence" value="ECO:0007669"/>
    <property type="project" value="InterPro"/>
</dbReference>
<organism evidence="3 4">
    <name type="scientific">Cystoisospora suis</name>
    <dbReference type="NCBI Taxonomy" id="483139"/>
    <lineage>
        <taxon>Eukaryota</taxon>
        <taxon>Sar</taxon>
        <taxon>Alveolata</taxon>
        <taxon>Apicomplexa</taxon>
        <taxon>Conoidasida</taxon>
        <taxon>Coccidia</taxon>
        <taxon>Eucoccidiorida</taxon>
        <taxon>Eimeriorina</taxon>
        <taxon>Sarcocystidae</taxon>
        <taxon>Cystoisospora</taxon>
    </lineage>
</organism>
<dbReference type="OrthoDB" id="6144504at2759"/>
<dbReference type="PANTHER" id="PTHR22878">
    <property type="entry name" value="DYNEIN HEAVY CHAIN 6, AXONEMAL-LIKE-RELATED"/>
    <property type="match status" value="1"/>
</dbReference>
<dbReference type="InterPro" id="IPR026983">
    <property type="entry name" value="DHC"/>
</dbReference>
<dbReference type="InterPro" id="IPR041466">
    <property type="entry name" value="Dynein_AAA5_ext"/>
</dbReference>
<evidence type="ECO:0000256" key="1">
    <source>
        <dbReference type="SAM" id="MobiDB-lite"/>
    </source>
</evidence>
<sequence length="333" mass="36470">LLHIPLSRFFSETEERREAGGGATLSSSSQGENDKLRAERRRSSLSQSIPFFSPTAQQTPHPPPTTSRGGDPLASSSSSGTTTSDYSSSSCSSSSSSSLIAATHLTPEEMDALLLPAFVFAFIWSMGGCLKKRCIHFFSRYVEELFQDLVHLPRGEEVYDCSLDLAAFYGPQYYQSILSKDSSSSPSSSSEETGASSKGASEGGSYEGNSHGEKSKKILNFFTTWDKQIPVFKYKPNLPYFSLLVPTKETIRATFLVDKMIQARRSVFLTGSVGVGKTAVLGRLLADKREAGQVHSIFLSFSARTKSSDVQRSIESKLDRKRKNWVGTPPLTH</sequence>
<feature type="region of interest" description="Disordered" evidence="1">
    <location>
        <begin position="1"/>
        <end position="95"/>
    </location>
</feature>
<comment type="caution">
    <text evidence="3">The sequence shown here is derived from an EMBL/GenBank/DDBJ whole genome shotgun (WGS) entry which is preliminary data.</text>
</comment>
<dbReference type="InterPro" id="IPR027417">
    <property type="entry name" value="P-loop_NTPase"/>
</dbReference>
<dbReference type="Gene3D" id="3.40.50.300">
    <property type="entry name" value="P-loop containing nucleotide triphosphate hydrolases"/>
    <property type="match status" value="1"/>
</dbReference>
<dbReference type="AlphaFoldDB" id="A0A2C6KKR9"/>
<dbReference type="Proteomes" id="UP000221165">
    <property type="component" value="Unassembled WGS sequence"/>
</dbReference>
<evidence type="ECO:0000259" key="2">
    <source>
        <dbReference type="Pfam" id="PF17852"/>
    </source>
</evidence>
<protein>
    <submittedName>
        <fullName evidence="3">Atpase family associated with various cellular activities domain-containing protein</fullName>
    </submittedName>
</protein>
<dbReference type="Pfam" id="PF12775">
    <property type="entry name" value="AAA_7"/>
    <property type="match status" value="1"/>
</dbReference>
<feature type="non-terminal residue" evidence="3">
    <location>
        <position position="1"/>
    </location>
</feature>
<dbReference type="GO" id="GO:0051959">
    <property type="term" value="F:dynein light intermediate chain binding"/>
    <property type="evidence" value="ECO:0007669"/>
    <property type="project" value="InterPro"/>
</dbReference>
<dbReference type="GO" id="GO:0045505">
    <property type="term" value="F:dynein intermediate chain binding"/>
    <property type="evidence" value="ECO:0007669"/>
    <property type="project" value="InterPro"/>
</dbReference>
<feature type="region of interest" description="Disordered" evidence="1">
    <location>
        <begin position="180"/>
        <end position="211"/>
    </location>
</feature>
<dbReference type="VEuPathDB" id="ToxoDB:CSUI_009200"/>
<evidence type="ECO:0000313" key="3">
    <source>
        <dbReference type="EMBL" id="PHJ16983.1"/>
    </source>
</evidence>
<accession>A0A2C6KKR9</accession>
<dbReference type="Pfam" id="PF17852">
    <property type="entry name" value="Dynein_AAA_lid"/>
    <property type="match status" value="1"/>
</dbReference>
<evidence type="ECO:0000313" key="4">
    <source>
        <dbReference type="Proteomes" id="UP000221165"/>
    </source>
</evidence>
<feature type="compositionally biased region" description="Low complexity" evidence="1">
    <location>
        <begin position="75"/>
        <end position="95"/>
    </location>
</feature>
<dbReference type="GO" id="GO:0030286">
    <property type="term" value="C:dynein complex"/>
    <property type="evidence" value="ECO:0007669"/>
    <property type="project" value="InterPro"/>
</dbReference>
<dbReference type="GeneID" id="94432527"/>
<proteinExistence type="predicted"/>
<keyword evidence="4" id="KW-1185">Reference proteome</keyword>
<dbReference type="RefSeq" id="XP_067918708.1">
    <property type="nucleotide sequence ID" value="XM_068069316.1"/>
</dbReference>
<feature type="compositionally biased region" description="Low complexity" evidence="1">
    <location>
        <begin position="180"/>
        <end position="200"/>
    </location>
</feature>
<feature type="domain" description="Dynein heavy chain AAA 5 extension" evidence="2">
    <location>
        <begin position="103"/>
        <end position="165"/>
    </location>
</feature>
<name>A0A2C6KKR9_9APIC</name>